<dbReference type="EMBL" id="KZ613973">
    <property type="protein sequence ID" value="PMD29499.1"/>
    <property type="molecule type" value="Genomic_DNA"/>
</dbReference>
<accession>A0A2J6QTB3</accession>
<sequence length="279" mass="32556">MDYIFTSWQTTSGGFPVARRTSSKHNRCPRRTIEEIRRNGETRTTTITAHEEFIEEKWGGRQAQSTIAAYEETIEEKTRAVKSAKKLRKEVFIQFAKKDKLIENLKEQIERQKAHIGRLEDNLRAKGIKMELEDTYVAQVYNPLGRMQTERQKAHIERPDDNLRMKGIKNKQLDKWLVDDTRDQKQTVGEVGGGCEVILRGTTFLEKKIKQIDRQKAHTGRLDDNLRVKGIKNKALEKWWSDDVSTLKAELAQKDHENKALKWHRQPFTNPKDGRRFGS</sequence>
<dbReference type="Proteomes" id="UP000235786">
    <property type="component" value="Unassembled WGS sequence"/>
</dbReference>
<evidence type="ECO:0000256" key="1">
    <source>
        <dbReference type="SAM" id="Coils"/>
    </source>
</evidence>
<evidence type="ECO:0000256" key="2">
    <source>
        <dbReference type="SAM" id="MobiDB-lite"/>
    </source>
</evidence>
<proteinExistence type="predicted"/>
<feature type="region of interest" description="Disordered" evidence="2">
    <location>
        <begin position="258"/>
        <end position="279"/>
    </location>
</feature>
<evidence type="ECO:0000313" key="4">
    <source>
        <dbReference type="Proteomes" id="UP000235786"/>
    </source>
</evidence>
<keyword evidence="1" id="KW-0175">Coiled coil</keyword>
<dbReference type="AlphaFoldDB" id="A0A2J6QTB3"/>
<evidence type="ECO:0000313" key="3">
    <source>
        <dbReference type="EMBL" id="PMD29499.1"/>
    </source>
</evidence>
<keyword evidence="4" id="KW-1185">Reference proteome</keyword>
<feature type="coiled-coil region" evidence="1">
    <location>
        <begin position="67"/>
        <end position="122"/>
    </location>
</feature>
<name>A0A2J6QTB3_HYAVF</name>
<organism evidence="3 4">
    <name type="scientific">Hyaloscypha variabilis (strain UAMH 11265 / GT02V1 / F)</name>
    <name type="common">Meliniomyces variabilis</name>
    <dbReference type="NCBI Taxonomy" id="1149755"/>
    <lineage>
        <taxon>Eukaryota</taxon>
        <taxon>Fungi</taxon>
        <taxon>Dikarya</taxon>
        <taxon>Ascomycota</taxon>
        <taxon>Pezizomycotina</taxon>
        <taxon>Leotiomycetes</taxon>
        <taxon>Helotiales</taxon>
        <taxon>Hyaloscyphaceae</taxon>
        <taxon>Hyaloscypha</taxon>
        <taxon>Hyaloscypha variabilis</taxon>
    </lineage>
</organism>
<protein>
    <submittedName>
        <fullName evidence="3">Uncharacterized protein</fullName>
    </submittedName>
</protein>
<reference evidence="3 4" key="1">
    <citation type="submission" date="2016-04" db="EMBL/GenBank/DDBJ databases">
        <title>A degradative enzymes factory behind the ericoid mycorrhizal symbiosis.</title>
        <authorList>
            <consortium name="DOE Joint Genome Institute"/>
            <person name="Martino E."/>
            <person name="Morin E."/>
            <person name="Grelet G."/>
            <person name="Kuo A."/>
            <person name="Kohler A."/>
            <person name="Daghino S."/>
            <person name="Barry K."/>
            <person name="Choi C."/>
            <person name="Cichocki N."/>
            <person name="Clum A."/>
            <person name="Copeland A."/>
            <person name="Hainaut M."/>
            <person name="Haridas S."/>
            <person name="Labutti K."/>
            <person name="Lindquist E."/>
            <person name="Lipzen A."/>
            <person name="Khouja H.-R."/>
            <person name="Murat C."/>
            <person name="Ohm R."/>
            <person name="Olson A."/>
            <person name="Spatafora J."/>
            <person name="Veneault-Fourrey C."/>
            <person name="Henrissat B."/>
            <person name="Grigoriev I."/>
            <person name="Martin F."/>
            <person name="Perotto S."/>
        </authorList>
    </citation>
    <scope>NUCLEOTIDE SEQUENCE [LARGE SCALE GENOMIC DNA]</scope>
    <source>
        <strain evidence="3 4">F</strain>
    </source>
</reference>
<gene>
    <name evidence="3" type="ORF">L207DRAFT_593303</name>
</gene>